<dbReference type="Gene3D" id="3.30.390.30">
    <property type="match status" value="2"/>
</dbReference>
<dbReference type="CDD" id="cd19944">
    <property type="entry name" value="NirB_Fer2_BFD-like_2"/>
    <property type="match status" value="1"/>
</dbReference>
<dbReference type="InterPro" id="IPR041575">
    <property type="entry name" value="Rubredoxin_C"/>
</dbReference>
<organism evidence="19 20">
    <name type="scientific">Enterobacter cloacae</name>
    <dbReference type="NCBI Taxonomy" id="550"/>
    <lineage>
        <taxon>Bacteria</taxon>
        <taxon>Pseudomonadati</taxon>
        <taxon>Pseudomonadota</taxon>
        <taxon>Gammaproteobacteria</taxon>
        <taxon>Enterobacterales</taxon>
        <taxon>Enterobacteriaceae</taxon>
        <taxon>Enterobacter</taxon>
        <taxon>Enterobacter cloacae complex</taxon>
    </lineage>
</organism>
<dbReference type="InterPro" id="IPR045854">
    <property type="entry name" value="NO2/SO3_Rdtase_4Fe4S_sf"/>
</dbReference>
<sequence length="1329" mass="143466">MRLVIIGNGMAATRLIASLTGRAPGRFAITVLGEEPEHAYNRIQLSPVLGGEKRPEQIRLQDDDWYRERGVTVLRGQKVLAVDVAKREIRTAQTTLGWDELVFATGSIPFVPPIPGGDAPHVFTFRRLEDTRAIAQIPGPAVVLGGGVLGVETAAALVQSCDNVTLVHRGPWLMEQQLDRQAGLLLEAALAERGVRCELSSGIAAIAPDSVTLHNGRQVSAARVVLATGVLPNIALASASGIHCARGIVVDQQMQTSVPAISAIGECCEIDGQTFGLVAPCLAQADILAARLAGDAPVPFAHTDSGMRLKVTGVELFSAGRVTAQPEDTVWDAWDPLTRHYRRLLIHRGALAGVLLMGDCRSAATFTDLLATAAPAHVDWLFDRFTTTQPQVAGQNAMTKPTLVVVGHGMVGHHFLEDCVNRNLHQQYQIVVFGEERYAAYDRVHLSEYFGGRSAESLSLVKGDFFARHGIELRLSQQIIAIDRDTHVVRTASGHETHWDKLALATGSYPFVPPVPGNTLPGCFVYRTLDDLDNIAAHAKGSRRGVVIGGGLLGLEAANALKQLGLETHVVEFAPNLMAVQLDNDGAAMLRKKIEALGVGVHTSKATTEIAATDDGLFLRFADGEQLDTDMVVFSAGIRPQDALARSSGLAIGERGGICIDTACQTSDKDIFAIGECALWEGKIFGLVAPGYQMARVAAATLAGEEKSFTGADMSTKLKLLGVDVASFGDAHGRTPGALSYQWTHGPQQIYKKIVVSYDNKTLLGGVLVGDASEYATLVQMMLNGISLPKEPETLILPAFSGSAPKALGVAALPDSAQICSCHNVSKGDICQAVSAGATDIGAIKQCTKAATGCGGCSALVKQVMEFQLAEQGVEVKKDICEHFPYSRQEIYHLVRVNHIRTFDQLISRYGQGHGCEICKPLVGSVLASCWNEYLLKPAHLPLQDTNDRYFANIQKDGTYSIVPRMPAGEVTADGLIAIGQIAKRYGLYSKITGGQRIDLFGATLEQLPEIWQALVEAGFETGHAYGKSLRTVKSCVGSTWCRYGVQDSTGLAVKLEHRYKGLRAPHKIKMAVSGCTRECAEAQSKDVGVIATDKGWNLYLCGNGGMKPRHADLFASDLDEETLIRTVDRFLMFYIRTADRLQRTSTWMDNLEGGLDYLREVILDDSLGIAHELEQEMARVVETYQCEWQTTLNDPNRLALFRTAVNGPATKESKRWQEICGLDEIPEQAGIGARLGRKPIALFRFGTSVYALDDQEPGSDANVLSRGVLGDAAGEPVVISPLYKQRIRLRDGCQVDNGEPAVRAWPVKIENGKVWVGNDALLVRAEAS</sequence>
<comment type="caution">
    <text evidence="19">The sequence shown here is derived from an EMBL/GenBank/DDBJ whole genome shotgun (WGS) entry which is preliminary data.</text>
</comment>
<evidence type="ECO:0000256" key="7">
    <source>
        <dbReference type="ARBA" id="ARBA00022617"/>
    </source>
</evidence>
<keyword evidence="9" id="KW-0001">2Fe-2S</keyword>
<evidence type="ECO:0000256" key="3">
    <source>
        <dbReference type="ARBA" id="ARBA00001974"/>
    </source>
</evidence>
<dbReference type="PANTHER" id="PTHR43809">
    <property type="entry name" value="NITRITE REDUCTASE (NADH) LARGE SUBUNIT"/>
    <property type="match status" value="1"/>
</dbReference>
<evidence type="ECO:0000256" key="13">
    <source>
        <dbReference type="ARBA" id="ARBA00023004"/>
    </source>
</evidence>
<evidence type="ECO:0000256" key="15">
    <source>
        <dbReference type="ARBA" id="ARBA00023063"/>
    </source>
</evidence>
<dbReference type="PROSITE" id="PS51300">
    <property type="entry name" value="NIRD"/>
    <property type="match status" value="1"/>
</dbReference>
<evidence type="ECO:0000256" key="6">
    <source>
        <dbReference type="ARBA" id="ARBA00022485"/>
    </source>
</evidence>
<dbReference type="FunFam" id="1.10.10.1100:FF:000002">
    <property type="entry name" value="Nitrite reductase large subunit"/>
    <property type="match status" value="1"/>
</dbReference>
<dbReference type="EMBL" id="JAOCIY010000050">
    <property type="protein sequence ID" value="MDH1481129.1"/>
    <property type="molecule type" value="Genomic_DNA"/>
</dbReference>
<evidence type="ECO:0000256" key="2">
    <source>
        <dbReference type="ARBA" id="ARBA00001966"/>
    </source>
</evidence>
<dbReference type="GO" id="GO:0015980">
    <property type="term" value="P:energy derivation by oxidation of organic compounds"/>
    <property type="evidence" value="ECO:0007669"/>
    <property type="project" value="UniProtKB-ARBA"/>
</dbReference>
<dbReference type="InterPro" id="IPR012748">
    <property type="entry name" value="Rieske-like_NirD"/>
</dbReference>
<evidence type="ECO:0000256" key="11">
    <source>
        <dbReference type="ARBA" id="ARBA00022827"/>
    </source>
</evidence>
<keyword evidence="11" id="KW-0274">FAD</keyword>
<feature type="domain" description="Rieske" evidence="18">
    <location>
        <begin position="1218"/>
        <end position="1317"/>
    </location>
</feature>
<dbReference type="SUPFAM" id="SSF50022">
    <property type="entry name" value="ISP domain"/>
    <property type="match status" value="1"/>
</dbReference>
<dbReference type="GO" id="GO:0046872">
    <property type="term" value="F:metal ion binding"/>
    <property type="evidence" value="ECO:0007669"/>
    <property type="project" value="UniProtKB-KW"/>
</dbReference>
<comment type="cofactor">
    <cofactor evidence="16">
        <name>[2Fe-2S] cluster</name>
        <dbReference type="ChEBI" id="CHEBI:190135"/>
    </cofactor>
</comment>
<dbReference type="PROSITE" id="PS00365">
    <property type="entry name" value="NIR_SIR"/>
    <property type="match status" value="1"/>
</dbReference>
<dbReference type="PANTHER" id="PTHR43809:SF1">
    <property type="entry name" value="NITRITE REDUCTASE (NADH) LARGE SUBUNIT"/>
    <property type="match status" value="1"/>
</dbReference>
<evidence type="ECO:0000256" key="14">
    <source>
        <dbReference type="ARBA" id="ARBA00023014"/>
    </source>
</evidence>
<dbReference type="Pfam" id="PF07992">
    <property type="entry name" value="Pyr_redox_2"/>
    <property type="match status" value="2"/>
</dbReference>
<keyword evidence="14" id="KW-0411">Iron-sulfur</keyword>
<dbReference type="NCBIfam" id="TIGR02374">
    <property type="entry name" value="nitri_red_nirB"/>
    <property type="match status" value="1"/>
</dbReference>
<dbReference type="Gene3D" id="2.102.10.10">
    <property type="entry name" value="Rieske [2Fe-2S] iron-sulphur domain"/>
    <property type="match status" value="1"/>
</dbReference>
<comment type="cofactor">
    <cofactor evidence="1">
        <name>siroheme</name>
        <dbReference type="ChEBI" id="CHEBI:60052"/>
    </cofactor>
</comment>
<accession>A0AA42UCT7</accession>
<dbReference type="InterPro" id="IPR036136">
    <property type="entry name" value="Nit/Sulf_reduc_fer-like_dom_sf"/>
</dbReference>
<keyword evidence="13" id="KW-0408">Iron</keyword>
<dbReference type="GO" id="GO:0042128">
    <property type="term" value="P:nitrate assimilation"/>
    <property type="evidence" value="ECO:0007669"/>
    <property type="project" value="UniProtKB-KW"/>
</dbReference>
<comment type="cofactor">
    <cofactor evidence="2">
        <name>[4Fe-4S] cluster</name>
        <dbReference type="ChEBI" id="CHEBI:49883"/>
    </cofactor>
</comment>
<dbReference type="SUPFAM" id="SSF51905">
    <property type="entry name" value="FAD/NAD(P)-binding domain"/>
    <property type="match status" value="4"/>
</dbReference>
<keyword evidence="6" id="KW-0004">4Fe-4S</keyword>
<evidence type="ECO:0000256" key="16">
    <source>
        <dbReference type="ARBA" id="ARBA00034078"/>
    </source>
</evidence>
<proteinExistence type="inferred from homology"/>
<dbReference type="InterPro" id="IPR006066">
    <property type="entry name" value="NO2/SO3_Rdtase_FeS/sirohaem_BS"/>
</dbReference>
<evidence type="ECO:0000256" key="12">
    <source>
        <dbReference type="ARBA" id="ARBA00023002"/>
    </source>
</evidence>
<dbReference type="GO" id="GO:0020037">
    <property type="term" value="F:heme binding"/>
    <property type="evidence" value="ECO:0007669"/>
    <property type="project" value="InterPro"/>
</dbReference>
<dbReference type="Gene3D" id="3.30.413.10">
    <property type="entry name" value="Sulfite Reductase Hemoprotein, domain 1"/>
    <property type="match status" value="1"/>
</dbReference>
<evidence type="ECO:0000256" key="10">
    <source>
        <dbReference type="ARBA" id="ARBA00022723"/>
    </source>
</evidence>
<dbReference type="FunFam" id="3.50.50.60:FF:000033">
    <property type="entry name" value="Nitrite reductase [NAD(P)H], large subunit"/>
    <property type="match status" value="1"/>
</dbReference>
<protein>
    <submittedName>
        <fullName evidence="19">Nitrite reductase large subunit NirB</fullName>
    </submittedName>
</protein>
<comment type="pathway">
    <text evidence="4">Nitrogen metabolism; nitrate reduction (assimilation).</text>
</comment>
<comment type="similarity">
    <text evidence="5">Belongs to the nitrite and sulfite reductase 4Fe-4S domain family.</text>
</comment>
<evidence type="ECO:0000313" key="20">
    <source>
        <dbReference type="Proteomes" id="UP001161707"/>
    </source>
</evidence>
<dbReference type="InterPro" id="IPR041854">
    <property type="entry name" value="BFD-like_2Fe2S-bd_dom_sf"/>
</dbReference>
<dbReference type="Pfam" id="PF03460">
    <property type="entry name" value="NIR_SIR_ferr"/>
    <property type="match status" value="1"/>
</dbReference>
<evidence type="ECO:0000256" key="1">
    <source>
        <dbReference type="ARBA" id="ARBA00001929"/>
    </source>
</evidence>
<evidence type="ECO:0000313" key="19">
    <source>
        <dbReference type="EMBL" id="MDH1481129.1"/>
    </source>
</evidence>
<dbReference type="GO" id="GO:0051539">
    <property type="term" value="F:4 iron, 4 sulfur cluster binding"/>
    <property type="evidence" value="ECO:0007669"/>
    <property type="project" value="UniProtKB-KW"/>
</dbReference>
<evidence type="ECO:0000259" key="18">
    <source>
        <dbReference type="PROSITE" id="PS51296"/>
    </source>
</evidence>
<dbReference type="InterPro" id="IPR006067">
    <property type="entry name" value="NO2/SO3_Rdtase_4Fe4S_dom"/>
</dbReference>
<evidence type="ECO:0000256" key="4">
    <source>
        <dbReference type="ARBA" id="ARBA00005096"/>
    </source>
</evidence>
<dbReference type="InterPro" id="IPR016156">
    <property type="entry name" value="FAD/NAD-linked_Rdtase_dimer_sf"/>
</dbReference>
<dbReference type="InterPro" id="IPR012744">
    <property type="entry name" value="Nitri_red_NirB"/>
</dbReference>
<gene>
    <name evidence="19" type="primary">nirB</name>
    <name evidence="19" type="ORF">N5E88_16805</name>
</gene>
<reference evidence="19" key="1">
    <citation type="submission" date="2022-09" db="EMBL/GenBank/DDBJ databases">
        <title>Intensive care unit water sources are persistently colonized with multi-drug resistant bacteria and are the site of extensive horizontal gene transfer of antibiotic resistance genes.</title>
        <authorList>
            <person name="Diorio-Toth L."/>
        </authorList>
    </citation>
    <scope>NUCLEOTIDE SEQUENCE</scope>
    <source>
        <strain evidence="19">GD03711</strain>
    </source>
</reference>
<evidence type="ECO:0000256" key="8">
    <source>
        <dbReference type="ARBA" id="ARBA00022630"/>
    </source>
</evidence>
<keyword evidence="7" id="KW-0349">Heme</keyword>
<dbReference type="FunFam" id="3.30.390.30:FF:000006">
    <property type="entry name" value="Nitrite reductase large subunit"/>
    <property type="match status" value="1"/>
</dbReference>
<dbReference type="InterPro" id="IPR007419">
    <property type="entry name" value="BFD-like_2Fe2S-bd_dom"/>
</dbReference>
<dbReference type="InterPro" id="IPR036188">
    <property type="entry name" value="FAD/NAD-bd_sf"/>
</dbReference>
<evidence type="ECO:0000256" key="17">
    <source>
        <dbReference type="ARBA" id="ARBA00064211"/>
    </source>
</evidence>
<evidence type="ECO:0000256" key="5">
    <source>
        <dbReference type="ARBA" id="ARBA00010429"/>
    </source>
</evidence>
<keyword evidence="15" id="KW-0534">Nitrate assimilation</keyword>
<dbReference type="GO" id="GO:0050661">
    <property type="term" value="F:NADP binding"/>
    <property type="evidence" value="ECO:0007669"/>
    <property type="project" value="InterPro"/>
</dbReference>
<dbReference type="NCBIfam" id="NF011565">
    <property type="entry name" value="PRK14989.1"/>
    <property type="match status" value="1"/>
</dbReference>
<comment type="subunit">
    <text evidence="17">Homodimer which associates with NirD.</text>
</comment>
<dbReference type="PRINTS" id="PR00397">
    <property type="entry name" value="SIROHAEM"/>
</dbReference>
<dbReference type="CDD" id="cd19943">
    <property type="entry name" value="NirB_Fer2_BFD-like_1"/>
    <property type="match status" value="1"/>
</dbReference>
<keyword evidence="12" id="KW-0560">Oxidoreductase</keyword>
<comment type="cofactor">
    <cofactor evidence="3">
        <name>FAD</name>
        <dbReference type="ChEBI" id="CHEBI:57692"/>
    </cofactor>
</comment>
<dbReference type="SUPFAM" id="SSF55124">
    <property type="entry name" value="Nitrite/Sulfite reductase N-terminal domain-like"/>
    <property type="match status" value="1"/>
</dbReference>
<dbReference type="FunFam" id="3.30.413.10:FF:000007">
    <property type="entry name" value="Nitrite reductase [NAD(P)H] large subunit"/>
    <property type="match status" value="1"/>
</dbReference>
<dbReference type="Pfam" id="PF13806">
    <property type="entry name" value="Rieske_2"/>
    <property type="match status" value="1"/>
</dbReference>
<dbReference type="Proteomes" id="UP001161707">
    <property type="component" value="Unassembled WGS sequence"/>
</dbReference>
<dbReference type="GO" id="GO:0050660">
    <property type="term" value="F:flavin adenine dinucleotide binding"/>
    <property type="evidence" value="ECO:0007669"/>
    <property type="project" value="InterPro"/>
</dbReference>
<dbReference type="Pfam" id="PF01077">
    <property type="entry name" value="NIR_SIR"/>
    <property type="match status" value="1"/>
</dbReference>
<name>A0AA42UCT7_ENTCL</name>
<dbReference type="GO" id="GO:0008942">
    <property type="term" value="F:nitrite reductase [NAD(P)H] activity"/>
    <property type="evidence" value="ECO:0007669"/>
    <property type="project" value="InterPro"/>
</dbReference>
<dbReference type="InterPro" id="IPR036922">
    <property type="entry name" value="Rieske_2Fe-2S_sf"/>
</dbReference>
<dbReference type="PROSITE" id="PS51296">
    <property type="entry name" value="RIESKE"/>
    <property type="match status" value="1"/>
</dbReference>
<keyword evidence="8" id="KW-0285">Flavoprotein</keyword>
<keyword evidence="10" id="KW-0479">Metal-binding</keyword>
<dbReference type="InterPro" id="IPR023753">
    <property type="entry name" value="FAD/NAD-binding_dom"/>
</dbReference>
<dbReference type="InterPro" id="IPR017941">
    <property type="entry name" value="Rieske_2Fe-2S"/>
</dbReference>
<dbReference type="Pfam" id="PF04324">
    <property type="entry name" value="Fer2_BFD"/>
    <property type="match status" value="1"/>
</dbReference>
<dbReference type="Gene3D" id="3.50.50.60">
    <property type="entry name" value="FAD/NAD(P)-binding domain"/>
    <property type="match status" value="4"/>
</dbReference>
<dbReference type="InterPro" id="IPR005117">
    <property type="entry name" value="NiRdtase/SiRdtase_haem-b_fer"/>
</dbReference>
<dbReference type="PRINTS" id="PR00368">
    <property type="entry name" value="FADPNR"/>
</dbReference>
<dbReference type="Gene3D" id="1.10.10.1100">
    <property type="entry name" value="BFD-like [2Fe-2S]-binding domain"/>
    <property type="match status" value="1"/>
</dbReference>
<evidence type="ECO:0000256" key="9">
    <source>
        <dbReference type="ARBA" id="ARBA00022714"/>
    </source>
</evidence>
<dbReference type="Pfam" id="PF18267">
    <property type="entry name" value="Rubredoxin_C"/>
    <property type="match status" value="2"/>
</dbReference>
<dbReference type="GO" id="GO:0051537">
    <property type="term" value="F:2 iron, 2 sulfur cluster binding"/>
    <property type="evidence" value="ECO:0007669"/>
    <property type="project" value="UniProtKB-KW"/>
</dbReference>
<dbReference type="NCBIfam" id="TIGR02378">
    <property type="entry name" value="nirD_assim_sml"/>
    <property type="match status" value="1"/>
</dbReference>
<dbReference type="SUPFAM" id="SSF56014">
    <property type="entry name" value="Nitrite and sulphite reductase 4Fe-4S domain-like"/>
    <property type="match status" value="1"/>
</dbReference>
<dbReference type="InterPro" id="IPR052034">
    <property type="entry name" value="NasD-like"/>
</dbReference>
<dbReference type="RefSeq" id="WP_261659002.1">
    <property type="nucleotide sequence ID" value="NZ_CP104836.1"/>
</dbReference>